<gene>
    <name evidence="1" type="ORF">CD31_21755</name>
</gene>
<evidence type="ECO:0000313" key="1">
    <source>
        <dbReference type="EMBL" id="KGR80745.1"/>
    </source>
</evidence>
<dbReference type="EMBL" id="JPVR01000081">
    <property type="protein sequence ID" value="KGR80745.1"/>
    <property type="molecule type" value="Genomic_DNA"/>
</dbReference>
<proteinExistence type="predicted"/>
<dbReference type="Proteomes" id="UP000030487">
    <property type="component" value="Unassembled WGS sequence"/>
</dbReference>
<sequence>MDVLPTFPGVGLKAFLTWNDSVSDNGTFTYAVKRNTVNDSTTATTIASDIASGIQTFTDNNVSSNTTYYYFIEVSDGVSSVISIGYELHTVYDI</sequence>
<dbReference type="InterPro" id="IPR013783">
    <property type="entry name" value="Ig-like_fold"/>
</dbReference>
<accession>A0ABR4XUP4</accession>
<evidence type="ECO:0000313" key="2">
    <source>
        <dbReference type="Proteomes" id="UP000030487"/>
    </source>
</evidence>
<name>A0ABR4XUP4_9BACI</name>
<protein>
    <recommendedName>
        <fullName evidence="3">Fibronectin type-III domain-containing protein</fullName>
    </recommendedName>
</protein>
<reference evidence="1 2" key="1">
    <citation type="submission" date="2014-02" db="EMBL/GenBank/DDBJ databases">
        <title>Draft genome sequence of Lysinibacillus boronitolerans NBRC 103108.</title>
        <authorList>
            <person name="Zhang F."/>
            <person name="Wang G."/>
            <person name="Zhang L."/>
        </authorList>
    </citation>
    <scope>NUCLEOTIDE SEQUENCE [LARGE SCALE GENOMIC DNA]</scope>
    <source>
        <strain evidence="1 2">NBRC 103108</strain>
    </source>
</reference>
<dbReference type="Gene3D" id="2.60.40.10">
    <property type="entry name" value="Immunoglobulins"/>
    <property type="match status" value="1"/>
</dbReference>
<organism evidence="1 2">
    <name type="scientific">Lysinibacillus boronitolerans JCM 21713 = 10a = NBRC 103108</name>
    <dbReference type="NCBI Taxonomy" id="1294264"/>
    <lineage>
        <taxon>Bacteria</taxon>
        <taxon>Bacillati</taxon>
        <taxon>Bacillota</taxon>
        <taxon>Bacilli</taxon>
        <taxon>Bacillales</taxon>
        <taxon>Bacillaceae</taxon>
        <taxon>Lysinibacillus</taxon>
    </lineage>
</organism>
<comment type="caution">
    <text evidence="1">The sequence shown here is derived from an EMBL/GenBank/DDBJ whole genome shotgun (WGS) entry which is preliminary data.</text>
</comment>
<evidence type="ECO:0008006" key="3">
    <source>
        <dbReference type="Google" id="ProtNLM"/>
    </source>
</evidence>
<keyword evidence="2" id="KW-1185">Reference proteome</keyword>